<reference evidence="1" key="1">
    <citation type="journal article" date="2017" name="Genome Announc.">
        <title>High-Quality Whole-Genome Sequences of the Oligo-Mouse-Microbiota Bacterial Community.</title>
        <authorList>
            <person name="Garzetti D."/>
            <person name="Brugiroux S."/>
            <person name="Bunk B."/>
            <person name="Pukall R."/>
            <person name="McCoy K.D."/>
            <person name="Macpherson A.J."/>
            <person name="Stecher B."/>
        </authorList>
    </citation>
    <scope>NUCLEOTIDE SEQUENCE</scope>
    <source>
        <strain evidence="1">KB18</strain>
    </source>
</reference>
<proteinExistence type="predicted"/>
<gene>
    <name evidence="1" type="ORF">ADH66_00570</name>
    <name evidence="2" type="ORF">I5Q82_10565</name>
</gene>
<evidence type="ECO:0000313" key="2">
    <source>
        <dbReference type="EMBL" id="QQR28569.1"/>
    </source>
</evidence>
<dbReference type="KEGG" id="amur:ADH66_00570"/>
<organism evidence="2 4">
    <name type="scientific">Acutalibacter muris</name>
    <dbReference type="NCBI Taxonomy" id="1796620"/>
    <lineage>
        <taxon>Bacteria</taxon>
        <taxon>Bacillati</taxon>
        <taxon>Bacillota</taxon>
        <taxon>Clostridia</taxon>
        <taxon>Eubacteriales</taxon>
        <taxon>Acutalibacteraceae</taxon>
        <taxon>Acutalibacter</taxon>
    </lineage>
</organism>
<dbReference type="Proteomes" id="UP000196710">
    <property type="component" value="Chromosome"/>
</dbReference>
<dbReference type="Proteomes" id="UP000596035">
    <property type="component" value="Chromosome"/>
</dbReference>
<reference evidence="2 4" key="3">
    <citation type="submission" date="2020-11" db="EMBL/GenBank/DDBJ databases">
        <title>Closed and high quality bacterial genomes of the OMM12 community.</title>
        <authorList>
            <person name="Marbouty M."/>
            <person name="Lamy-Besnier Q."/>
            <person name="Debarbieux L."/>
            <person name="Koszul R."/>
        </authorList>
    </citation>
    <scope>NUCLEOTIDE SEQUENCE [LARGE SCALE GENOMIC DNA]</scope>
    <source>
        <strain evidence="2 4">KB18</strain>
    </source>
</reference>
<dbReference type="EMBL" id="CP021422">
    <property type="protein sequence ID" value="ASB39279.1"/>
    <property type="molecule type" value="Genomic_DNA"/>
</dbReference>
<sequence>MKKLGFYAVIVTALVFALWFCTKDGMKPDEAAAPPVDSVGAVLLESRSMGRRVRVEDPEDIGRLSETLSTLSEENGVMVDLNEDFPEHMRDWTLEWLSREGESQALVEISRVGTVFRGDQCFNLLGGEIFNMDYLRGLLLGLPEDSGGK</sequence>
<accession>A0A1Z2XLG8</accession>
<protein>
    <recommendedName>
        <fullName evidence="5">DUF4830 domain-containing protein</fullName>
    </recommendedName>
</protein>
<name>A0A1Z2XLG8_9FIRM</name>
<keyword evidence="3" id="KW-1185">Reference proteome</keyword>
<reference evidence="3" key="2">
    <citation type="submission" date="2017-05" db="EMBL/GenBank/DDBJ databases">
        <title>Improved OligoMM genomes.</title>
        <authorList>
            <person name="Garzetti D."/>
        </authorList>
    </citation>
    <scope>NUCLEOTIDE SEQUENCE [LARGE SCALE GENOMIC DNA]</scope>
    <source>
        <strain evidence="3">KB18</strain>
    </source>
</reference>
<dbReference type="AlphaFoldDB" id="A0A1Z2XLG8"/>
<evidence type="ECO:0000313" key="1">
    <source>
        <dbReference type="EMBL" id="ASB39279.1"/>
    </source>
</evidence>
<dbReference type="RefSeq" id="WP_066537052.1">
    <property type="nucleotide sequence ID" value="NZ_CAJTCQ010000002.1"/>
</dbReference>
<evidence type="ECO:0008006" key="5">
    <source>
        <dbReference type="Google" id="ProtNLM"/>
    </source>
</evidence>
<evidence type="ECO:0000313" key="3">
    <source>
        <dbReference type="Proteomes" id="UP000196710"/>
    </source>
</evidence>
<evidence type="ECO:0000313" key="4">
    <source>
        <dbReference type="Proteomes" id="UP000596035"/>
    </source>
</evidence>
<dbReference type="EMBL" id="CP065321">
    <property type="protein sequence ID" value="QQR28569.1"/>
    <property type="molecule type" value="Genomic_DNA"/>
</dbReference>